<evidence type="ECO:0000259" key="1">
    <source>
        <dbReference type="Pfam" id="PF13395"/>
    </source>
</evidence>
<dbReference type="InterPro" id="IPR003615">
    <property type="entry name" value="HNH_nuc"/>
</dbReference>
<evidence type="ECO:0000313" key="3">
    <source>
        <dbReference type="Proteomes" id="UP001430919"/>
    </source>
</evidence>
<dbReference type="EMBL" id="JAJJMO010000001">
    <property type="protein sequence ID" value="MCC9070916.1"/>
    <property type="molecule type" value="Genomic_DNA"/>
</dbReference>
<feature type="domain" description="HNH nuclease" evidence="1">
    <location>
        <begin position="219"/>
        <end position="268"/>
    </location>
</feature>
<comment type="caution">
    <text evidence="2">The sequence shown here is derived from an EMBL/GenBank/DDBJ whole genome shotgun (WGS) entry which is preliminary data.</text>
</comment>
<sequence>MPINKLSSVFANTSASYKFYWFLAILELIEEGSIHIDKQRIFARMISNSWYTVNYFHISFGKQDLIQEAVKAILKIENLKINENRSIINSVLENTQKIETLKILNHFDKNVPHWFISSWFSGNRNEVYSLSQNFDHGCIYRLGKDHIEINPIWISYLKMNSKILKDFCFWNLSLFLQKRNPNVPDIPNKISKSLARNSLIKQTNEYWKLVFNELGTIDCLFTNNRLLFDEKKYALDHFVPHAFVSHDLIWNLIPIDKNFNSFKSDKLPSLDRYFDKFYTLQKTAYEIVKSYNCKNKYLEEYLSIFPNLDGDSGFDYLRYKETIQPLITIASNNGFSYMKD</sequence>
<reference evidence="2" key="1">
    <citation type="submission" date="2021-11" db="EMBL/GenBank/DDBJ databases">
        <title>Description of novel Flavobacterium species.</title>
        <authorList>
            <person name="Saticioglu I.B."/>
            <person name="Ay H."/>
            <person name="Altun S."/>
            <person name="Duman M."/>
        </authorList>
    </citation>
    <scope>NUCLEOTIDE SEQUENCE</scope>
    <source>
        <strain evidence="2">F-65</strain>
    </source>
</reference>
<keyword evidence="3" id="KW-1185">Reference proteome</keyword>
<dbReference type="Pfam" id="PF13395">
    <property type="entry name" value="HNH_4"/>
    <property type="match status" value="1"/>
</dbReference>
<dbReference type="Proteomes" id="UP001430919">
    <property type="component" value="Unassembled WGS sequence"/>
</dbReference>
<organism evidence="2 3">
    <name type="scientific">Flavobacterium pisciphilum</name>
    <dbReference type="NCBI Taxonomy" id="2893755"/>
    <lineage>
        <taxon>Bacteria</taxon>
        <taxon>Pseudomonadati</taxon>
        <taxon>Bacteroidota</taxon>
        <taxon>Flavobacteriia</taxon>
        <taxon>Flavobacteriales</taxon>
        <taxon>Flavobacteriaceae</taxon>
        <taxon>Flavobacterium</taxon>
    </lineage>
</organism>
<evidence type="ECO:0000313" key="2">
    <source>
        <dbReference type="EMBL" id="MCC9070916.1"/>
    </source>
</evidence>
<proteinExistence type="predicted"/>
<name>A0ABS8MRU6_9FLAO</name>
<accession>A0ABS8MRU6</accession>
<gene>
    <name evidence="2" type="ORF">LNQ49_04805</name>
</gene>
<protein>
    <recommendedName>
        <fullName evidence="1">HNH nuclease domain-containing protein</fullName>
    </recommendedName>
</protein>
<dbReference type="RefSeq" id="WP_229987579.1">
    <property type="nucleotide sequence ID" value="NZ_JAJJMO010000001.1"/>
</dbReference>